<feature type="domain" description="C3H1-type" evidence="11">
    <location>
        <begin position="31"/>
        <end position="60"/>
    </location>
</feature>
<keyword evidence="8" id="KW-0479">Metal-binding</keyword>
<dbReference type="GeneID" id="87804003"/>
<evidence type="ECO:0000259" key="11">
    <source>
        <dbReference type="PROSITE" id="PS50103"/>
    </source>
</evidence>
<feature type="binding site" evidence="7">
    <location>
        <begin position="410"/>
        <end position="411"/>
    </location>
    <ligand>
        <name>ATP</name>
        <dbReference type="ChEBI" id="CHEBI:30616"/>
    </ligand>
</feature>
<evidence type="ECO:0000256" key="2">
    <source>
        <dbReference type="ARBA" id="ARBA00022490"/>
    </source>
</evidence>
<organism evidence="12 13">
    <name type="scientific">Vanrija pseudolonga</name>
    <dbReference type="NCBI Taxonomy" id="143232"/>
    <lineage>
        <taxon>Eukaryota</taxon>
        <taxon>Fungi</taxon>
        <taxon>Dikarya</taxon>
        <taxon>Basidiomycota</taxon>
        <taxon>Agaricomycotina</taxon>
        <taxon>Tremellomycetes</taxon>
        <taxon>Trichosporonales</taxon>
        <taxon>Trichosporonaceae</taxon>
        <taxon>Vanrija</taxon>
    </lineage>
</organism>
<reference evidence="12" key="1">
    <citation type="submission" date="2023-10" db="EMBL/GenBank/DDBJ databases">
        <authorList>
            <person name="Noh H."/>
        </authorList>
    </citation>
    <scope>NUCLEOTIDE SEQUENCE</scope>
    <source>
        <strain evidence="12">DUCC4014</strain>
    </source>
</reference>
<keyword evidence="6 7" id="KW-0175">Coiled coil</keyword>
<feature type="binding site" evidence="7">
    <location>
        <position position="287"/>
    </location>
    <ligand>
        <name>ATP</name>
        <dbReference type="ChEBI" id="CHEBI:30616"/>
    </ligand>
</feature>
<comment type="caution">
    <text evidence="7">Lacks conserved residue(s) required for the propagation of feature annotation.</text>
</comment>
<keyword evidence="2 7" id="KW-0963">Cytoplasm</keyword>
<feature type="coiled-coil region" evidence="7">
    <location>
        <begin position="509"/>
        <end position="547"/>
    </location>
</feature>
<keyword evidence="8" id="KW-0863">Zinc-finger</keyword>
<dbReference type="EMBL" id="CP086714">
    <property type="protein sequence ID" value="WOO77159.1"/>
    <property type="molecule type" value="Genomic_DNA"/>
</dbReference>
<evidence type="ECO:0000259" key="10">
    <source>
        <dbReference type="PROSITE" id="PS50011"/>
    </source>
</evidence>
<dbReference type="FunFam" id="1.20.5.5160:FF:000002">
    <property type="entry name" value="PAN2-PAN3 deadenylation complex subunit PAN3"/>
    <property type="match status" value="1"/>
</dbReference>
<comment type="similarity">
    <text evidence="7">Belongs to the protein kinase superfamily. PAN3 family.</text>
</comment>
<dbReference type="SUPFAM" id="SSF56112">
    <property type="entry name" value="Protein kinase-like (PK-like)"/>
    <property type="match status" value="1"/>
</dbReference>
<dbReference type="InterPro" id="IPR000719">
    <property type="entry name" value="Prot_kinase_dom"/>
</dbReference>
<feature type="region of interest" description="Knob domain" evidence="7">
    <location>
        <begin position="548"/>
        <end position="651"/>
    </location>
</feature>
<evidence type="ECO:0000256" key="1">
    <source>
        <dbReference type="ARBA" id="ARBA00004496"/>
    </source>
</evidence>
<dbReference type="Proteomes" id="UP000827549">
    <property type="component" value="Chromosome 1"/>
</dbReference>
<comment type="domain">
    <text evidence="7">The N-terminal zinc finger binds to poly(A) RNA.</text>
</comment>
<dbReference type="InterPro" id="IPR041332">
    <property type="entry name" value="Pan3_CK"/>
</dbReference>
<feature type="domain" description="Protein kinase" evidence="10">
    <location>
        <begin position="249"/>
        <end position="621"/>
    </location>
</feature>
<dbReference type="Gene3D" id="1.20.5.5160">
    <property type="match status" value="1"/>
</dbReference>
<dbReference type="PANTHER" id="PTHR12272">
    <property type="entry name" value="DEADENYLATION COMPLEX SUBUNIT PAN3"/>
    <property type="match status" value="1"/>
</dbReference>
<dbReference type="InterPro" id="IPR000571">
    <property type="entry name" value="Znf_CCCH"/>
</dbReference>
<evidence type="ECO:0000256" key="8">
    <source>
        <dbReference type="PROSITE-ProRule" id="PRU00723"/>
    </source>
</evidence>
<evidence type="ECO:0000256" key="3">
    <source>
        <dbReference type="ARBA" id="ARBA00022664"/>
    </source>
</evidence>
<comment type="subunit">
    <text evidence="7">Homodimer. Forms a heterotrimer with a catalytic subunit PAN2 to form the poly(A)-nuclease (PAN) deadenylation complex. Interacts (via PAM-2 motif) with poly(A)-binding protein PAB1 (via PABC domain), conferring substrate specificity of the enzyme complex.</text>
</comment>
<dbReference type="PROSITE" id="PS50103">
    <property type="entry name" value="ZF_C3H1"/>
    <property type="match status" value="1"/>
</dbReference>
<dbReference type="RefSeq" id="XP_062623191.1">
    <property type="nucleotide sequence ID" value="XM_062767207.1"/>
</dbReference>
<dbReference type="HAMAP" id="MF_03181">
    <property type="entry name" value="PAN3"/>
    <property type="match status" value="1"/>
</dbReference>
<evidence type="ECO:0000256" key="7">
    <source>
        <dbReference type="HAMAP-Rule" id="MF_03181"/>
    </source>
</evidence>
<evidence type="ECO:0000256" key="5">
    <source>
        <dbReference type="ARBA" id="ARBA00022840"/>
    </source>
</evidence>
<name>A0AAF1BIH5_9TREE</name>
<dbReference type="GO" id="GO:0000932">
    <property type="term" value="C:P-body"/>
    <property type="evidence" value="ECO:0007669"/>
    <property type="project" value="TreeGrafter"/>
</dbReference>
<dbReference type="AlphaFoldDB" id="A0AAF1BIH5"/>
<dbReference type="Gene3D" id="6.10.250.3160">
    <property type="match status" value="1"/>
</dbReference>
<evidence type="ECO:0000313" key="13">
    <source>
        <dbReference type="Proteomes" id="UP000827549"/>
    </source>
</evidence>
<feature type="region of interest" description="Disordered" evidence="9">
    <location>
        <begin position="73"/>
        <end position="102"/>
    </location>
</feature>
<dbReference type="Gene3D" id="1.10.510.10">
    <property type="entry name" value="Transferase(Phosphotransferase) domain 1"/>
    <property type="match status" value="1"/>
</dbReference>
<comment type="domain">
    <text evidence="7">The pseudokinase domain, the coiled-coil (CC), and C-terminal knob domain (CK) form a structural unit (PKC) that forms an extensive high-affinity interaction surface for PAN2.</text>
</comment>
<dbReference type="PROSITE" id="PS50011">
    <property type="entry name" value="PROTEIN_KINASE_DOM"/>
    <property type="match status" value="1"/>
</dbReference>
<evidence type="ECO:0000256" key="9">
    <source>
        <dbReference type="SAM" id="MobiDB-lite"/>
    </source>
</evidence>
<accession>A0AAF1BIH5</accession>
<dbReference type="GO" id="GO:0005524">
    <property type="term" value="F:ATP binding"/>
    <property type="evidence" value="ECO:0007669"/>
    <property type="project" value="UniProtKB-UniRule"/>
</dbReference>
<keyword evidence="8" id="KW-0862">Zinc</keyword>
<keyword evidence="13" id="KW-1185">Reference proteome</keyword>
<comment type="subcellular location">
    <subcellularLocation>
        <location evidence="1 7">Cytoplasm</location>
    </subcellularLocation>
</comment>
<protein>
    <recommendedName>
        <fullName evidence="7">PAN2-PAN3 deadenylation complex subunit PAN3</fullName>
    </recommendedName>
    <alternativeName>
        <fullName evidence="7">PAB1P-dependent poly(A)-specific ribonuclease</fullName>
    </alternativeName>
    <alternativeName>
        <fullName evidence="7">Poly(A)-nuclease deadenylation complex subunit 3</fullName>
        <shortName evidence="7">PAN deadenylation complex subunit 3</shortName>
    </alternativeName>
</protein>
<dbReference type="GO" id="GO:0008270">
    <property type="term" value="F:zinc ion binding"/>
    <property type="evidence" value="ECO:0007669"/>
    <property type="project" value="UniProtKB-KW"/>
</dbReference>
<keyword evidence="5 7" id="KW-0067">ATP-binding</keyword>
<proteinExistence type="inferred from homology"/>
<gene>
    <name evidence="12" type="primary">PAN3_1</name>
    <name evidence="7" type="synonym">PAN3</name>
    <name evidence="12" type="ORF">LOC62_01G000745</name>
</gene>
<comment type="function">
    <text evidence="7">Regulatory subunit of the poly(A)-nuclease (PAN) deadenylation complex, one of two cytoplasmic mRNA deadenylases involved in mRNA turnover. PAN specifically shortens poly(A) tails of RNA and the activity is stimulated by poly(A)-binding protein PAB1. PAN deadenylation is followed by rapid degradation of the shortened mRNA tails by the CCR4-NOT complex. Deadenylated mRNAs are then degraded by two alternative mechanisms, namely exosome-mediated 3'-5' exonucleolytic degradation, or deadenlyation-dependent mRNA decaping and subsequent 5'-3' exonucleolytic degradation by XRN1. May also be involved in post-transcriptional maturation of mRNA poly(A) tails. PAN3 acts as a positive regulator for PAN activity, recruiting the catalytic subunit PAN2 to mRNA via its interaction with RNA and with PAB1.</text>
</comment>
<dbReference type="FunFam" id="1.10.287.3700:FF:000001">
    <property type="entry name" value="PAN2-PAN3 deadenylation complex subunit PAN3"/>
    <property type="match status" value="1"/>
</dbReference>
<dbReference type="InterPro" id="IPR030844">
    <property type="entry name" value="PAN3"/>
</dbReference>
<dbReference type="GO" id="GO:0004672">
    <property type="term" value="F:protein kinase activity"/>
    <property type="evidence" value="ECO:0007669"/>
    <property type="project" value="InterPro"/>
</dbReference>
<dbReference type="PANTHER" id="PTHR12272:SF11">
    <property type="entry name" value="PAN2-PAN3 DEADENYLATION COMPLEX SUBUNIT PAN3"/>
    <property type="match status" value="1"/>
</dbReference>
<evidence type="ECO:0000313" key="12">
    <source>
        <dbReference type="EMBL" id="WOO77159.1"/>
    </source>
</evidence>
<dbReference type="GO" id="GO:0008143">
    <property type="term" value="F:poly(A) binding"/>
    <property type="evidence" value="ECO:0007669"/>
    <property type="project" value="TreeGrafter"/>
</dbReference>
<keyword evidence="3 7" id="KW-0507">mRNA processing</keyword>
<dbReference type="Gene3D" id="1.10.287.3700">
    <property type="match status" value="1"/>
</dbReference>
<feature type="binding site" evidence="7">
    <location>
        <begin position="350"/>
        <end position="357"/>
    </location>
    <ligand>
        <name>ATP</name>
        <dbReference type="ChEBI" id="CHEBI:30616"/>
    </ligand>
</feature>
<dbReference type="GO" id="GO:0000289">
    <property type="term" value="P:nuclear-transcribed mRNA poly(A) tail shortening"/>
    <property type="evidence" value="ECO:0007669"/>
    <property type="project" value="UniProtKB-UniRule"/>
</dbReference>
<feature type="region of interest" description="Disordered" evidence="9">
    <location>
        <begin position="144"/>
        <end position="167"/>
    </location>
</feature>
<keyword evidence="4 7" id="KW-0547">Nucleotide-binding</keyword>
<dbReference type="Pfam" id="PF18101">
    <property type="entry name" value="Pan3_CK"/>
    <property type="match status" value="1"/>
</dbReference>
<dbReference type="GO" id="GO:0006397">
    <property type="term" value="P:mRNA processing"/>
    <property type="evidence" value="ECO:0007669"/>
    <property type="project" value="UniProtKB-KW"/>
</dbReference>
<evidence type="ECO:0000256" key="4">
    <source>
        <dbReference type="ARBA" id="ARBA00022741"/>
    </source>
</evidence>
<dbReference type="GO" id="GO:0031251">
    <property type="term" value="C:PAN complex"/>
    <property type="evidence" value="ECO:0007669"/>
    <property type="project" value="UniProtKB-UniRule"/>
</dbReference>
<evidence type="ECO:0000256" key="6">
    <source>
        <dbReference type="ARBA" id="ARBA00023054"/>
    </source>
</evidence>
<sequence>MAAPARSAAIQIVRPTETFKGADTPEKAKKDATQRLCRNVLIYGSCRFQDQGCAYYHPLPGTDGAAAAPAVTAAPAPAPSPAPATPKSSLNPAAATYATPENNKETRPAIGAEHLAAPVFVPKTPITDTSPQATARPALAEWTNAPSFTPPVPQTPAEGMHPAGLGYDEGLNFEPGHAIDGMYMGGPAPMRVQLDQHLYTAPLPHVATRQPMHSFFIPDDLRRMIHARQEATYANPGISAGLPSEVHVYHSLVPLGNPNPSISRVYHHPAPVYRANSTVDGNVYALRRIEGFKLSNEAAFSAVEAWRQIRHANIVGLREAFTNKAFNDNCGFKTHARRCPNPLALVIVYDFHPNSTTIADEWLSAEAVNRRRQSVQPIPERIIWSYVIQIANALKAVHTAGLAVRTLDATKVLITGKNRIRINGVGILDVLAFDSNTSVHLFQQDDLLNFGQLLLSLCCDFLQPGQHFAAGLDYIGRAYSLDLKQLVGYLLGKPTALKTIDEVLRLAGPRILNELDAIQTYNDVLENDLGAEVENGRIARLLTKLGFINERPEFEMDPQWSESGDRYVLKLFRDYVFHQVGPDGKPVLDLSHVLTTLNKLDAGARSREKIMLVSRDSQSCLVVEYRDIYKCIESAYSELRSASKQPHHPRR</sequence>
<feature type="zinc finger region" description="C3H1-type" evidence="8">
    <location>
        <begin position="31"/>
        <end position="60"/>
    </location>
</feature>
<dbReference type="Pfam" id="PF25586">
    <property type="entry name" value="zf-CCCH_PAN3"/>
    <property type="match status" value="1"/>
</dbReference>
<dbReference type="InterPro" id="IPR011009">
    <property type="entry name" value="Kinase-like_dom_sf"/>
</dbReference>
<comment type="domain">
    <text evidence="7">Contains a pseudokinase domain. The protein kinase domain is predicted to be catalytically inactive because some of the residues important for catalytic activity are substituted and it lacks the equivalent of the binding site for a peptide substrate. However, it has retained an ATP-binding site and ATP-binding is required for mRNA degradation, stimulating the activity of the PAN2 nuclease in vitro. The nucleotide-binding site is juxtaposed to the RNase active site of PAN2 in the complex and may actually bind nucleosides of a poly(A) RNA rather than ATP, feeding the poly(A)-tail to the active site of the deadenylase and thus increasing the efficiency with which this distributive enzyme degrades oligo(A) RNAs.</text>
</comment>